<keyword evidence="5" id="KW-0472">Membrane</keyword>
<protein>
    <submittedName>
        <fullName evidence="7">(salmon louse) hypothetical protein</fullName>
    </submittedName>
</protein>
<evidence type="ECO:0000313" key="7">
    <source>
        <dbReference type="EMBL" id="CAF2854823.1"/>
    </source>
</evidence>
<keyword evidence="3" id="KW-0812">Transmembrane</keyword>
<name>A0A7R8CL92_LEPSM</name>
<accession>A0A7R8CL92</accession>
<dbReference type="EMBL" id="HG994593">
    <property type="protein sequence ID" value="CAF2854823.1"/>
    <property type="molecule type" value="Genomic_DNA"/>
</dbReference>
<evidence type="ECO:0000256" key="4">
    <source>
        <dbReference type="ARBA" id="ARBA00022989"/>
    </source>
</evidence>
<dbReference type="InterPro" id="IPR011701">
    <property type="entry name" value="MFS"/>
</dbReference>
<keyword evidence="4" id="KW-1133">Transmembrane helix</keyword>
<comment type="subcellular location">
    <subcellularLocation>
        <location evidence="1">Membrane</location>
        <topology evidence="1">Multi-pass membrane protein</topology>
    </subcellularLocation>
</comment>
<dbReference type="InterPro" id="IPR050930">
    <property type="entry name" value="MFS_Vesicular_Transporter"/>
</dbReference>
<evidence type="ECO:0000256" key="3">
    <source>
        <dbReference type="ARBA" id="ARBA00022692"/>
    </source>
</evidence>
<dbReference type="PANTHER" id="PTHR23506:SF26">
    <property type="entry name" value="MFS-TYPE TRANSPORTER SLC18B1"/>
    <property type="match status" value="1"/>
</dbReference>
<evidence type="ECO:0000313" key="8">
    <source>
        <dbReference type="Proteomes" id="UP000675881"/>
    </source>
</evidence>
<dbReference type="PANTHER" id="PTHR23506">
    <property type="entry name" value="GH10249P"/>
    <property type="match status" value="1"/>
</dbReference>
<dbReference type="GO" id="GO:0016020">
    <property type="term" value="C:membrane"/>
    <property type="evidence" value="ECO:0007669"/>
    <property type="project" value="UniProtKB-SubCell"/>
</dbReference>
<dbReference type="GO" id="GO:0022857">
    <property type="term" value="F:transmembrane transporter activity"/>
    <property type="evidence" value="ECO:0007669"/>
    <property type="project" value="InterPro"/>
</dbReference>
<dbReference type="OrthoDB" id="446368at2759"/>
<evidence type="ECO:0000256" key="2">
    <source>
        <dbReference type="ARBA" id="ARBA00022448"/>
    </source>
</evidence>
<organism evidence="7 8">
    <name type="scientific">Lepeophtheirus salmonis</name>
    <name type="common">Salmon louse</name>
    <name type="synonym">Caligus salmonis</name>
    <dbReference type="NCBI Taxonomy" id="72036"/>
    <lineage>
        <taxon>Eukaryota</taxon>
        <taxon>Metazoa</taxon>
        <taxon>Ecdysozoa</taxon>
        <taxon>Arthropoda</taxon>
        <taxon>Crustacea</taxon>
        <taxon>Multicrustacea</taxon>
        <taxon>Hexanauplia</taxon>
        <taxon>Copepoda</taxon>
        <taxon>Siphonostomatoida</taxon>
        <taxon>Caligidae</taxon>
        <taxon>Lepeophtheirus</taxon>
    </lineage>
</organism>
<feature type="domain" description="Major facilitator superfamily (MFS) profile" evidence="6">
    <location>
        <begin position="86"/>
        <end position="341"/>
    </location>
</feature>
<reference evidence="7" key="1">
    <citation type="submission" date="2021-02" db="EMBL/GenBank/DDBJ databases">
        <authorList>
            <person name="Bekaert M."/>
        </authorList>
    </citation>
    <scope>NUCLEOTIDE SEQUENCE</scope>
    <source>
        <strain evidence="7">IoA-00</strain>
    </source>
</reference>
<dbReference type="InterPro" id="IPR036259">
    <property type="entry name" value="MFS_trans_sf"/>
</dbReference>
<proteinExistence type="predicted"/>
<gene>
    <name evidence="7" type="ORF">LSAA_5647</name>
</gene>
<dbReference type="Gene3D" id="1.20.1250.20">
    <property type="entry name" value="MFS general substrate transporter like domains"/>
    <property type="match status" value="1"/>
</dbReference>
<keyword evidence="8" id="KW-1185">Reference proteome</keyword>
<dbReference type="AlphaFoldDB" id="A0A7R8CL92"/>
<evidence type="ECO:0000256" key="1">
    <source>
        <dbReference type="ARBA" id="ARBA00004141"/>
    </source>
</evidence>
<dbReference type="InterPro" id="IPR020846">
    <property type="entry name" value="MFS_dom"/>
</dbReference>
<keyword evidence="2" id="KW-0813">Transport</keyword>
<dbReference type="Pfam" id="PF07690">
    <property type="entry name" value="MFS_1"/>
    <property type="match status" value="1"/>
</dbReference>
<dbReference type="PROSITE" id="PS50850">
    <property type="entry name" value="MFS"/>
    <property type="match status" value="1"/>
</dbReference>
<sequence length="341" mass="37986">MAPSVISAVVSSTSTHRSRQSFSDNSINNIIKSSSDDDVSNTSRRYRRINVSTISGSYHDGSDIFYSKDIDKKSKINSISSRQWVVLIVLMFVTMTSSFAVCLFPPFFPRIAEEKGFSSAVYGAIIGTNCLTSFIVTPFIGRHLKTIGIRYALVMGMLAGGFCCTLSGFLEFFSPDYTFVIIAVCIRIVHACSNAFVILATFSYIASEFPDNVGKIFSMTRCVMNLGQLFGPTVGGAFKMIGGFYMPFVVMGTLQVIFSIVSIPIMPDFVLRKEANIGAQSPFVIMLNSFTNEFPKYTRDDSKSTSIQRIRLELMLCTYWSVVVRGKSFIIYWMARKETVK</sequence>
<evidence type="ECO:0000256" key="5">
    <source>
        <dbReference type="ARBA" id="ARBA00023136"/>
    </source>
</evidence>
<evidence type="ECO:0000259" key="6">
    <source>
        <dbReference type="PROSITE" id="PS50850"/>
    </source>
</evidence>
<dbReference type="Proteomes" id="UP000675881">
    <property type="component" value="Chromosome 14"/>
</dbReference>
<dbReference type="SUPFAM" id="SSF103473">
    <property type="entry name" value="MFS general substrate transporter"/>
    <property type="match status" value="1"/>
</dbReference>